<dbReference type="InterPro" id="IPR006634">
    <property type="entry name" value="TLC-dom"/>
</dbReference>
<evidence type="ECO:0000256" key="5">
    <source>
        <dbReference type="PROSITE-ProRule" id="PRU00205"/>
    </source>
</evidence>
<dbReference type="SMART" id="SM00724">
    <property type="entry name" value="TLC"/>
    <property type="match status" value="1"/>
</dbReference>
<keyword evidence="2 5" id="KW-0812">Transmembrane</keyword>
<organism evidence="8 9">
    <name type="scientific">Helianthus annuus</name>
    <name type="common">Common sunflower</name>
    <dbReference type="NCBI Taxonomy" id="4232"/>
    <lineage>
        <taxon>Eukaryota</taxon>
        <taxon>Viridiplantae</taxon>
        <taxon>Streptophyta</taxon>
        <taxon>Embryophyta</taxon>
        <taxon>Tracheophyta</taxon>
        <taxon>Spermatophyta</taxon>
        <taxon>Magnoliopsida</taxon>
        <taxon>eudicotyledons</taxon>
        <taxon>Gunneridae</taxon>
        <taxon>Pentapetalae</taxon>
        <taxon>asterids</taxon>
        <taxon>campanulids</taxon>
        <taxon>Asterales</taxon>
        <taxon>Asteraceae</taxon>
        <taxon>Asteroideae</taxon>
        <taxon>Heliantheae alliance</taxon>
        <taxon>Heliantheae</taxon>
        <taxon>Helianthus</taxon>
    </lineage>
</organism>
<dbReference type="Proteomes" id="UP000215914">
    <property type="component" value="Chromosome 9"/>
</dbReference>
<dbReference type="EMBL" id="MNCJ02000324">
    <property type="protein sequence ID" value="KAF5792517.1"/>
    <property type="molecule type" value="Genomic_DNA"/>
</dbReference>
<evidence type="ECO:0000256" key="3">
    <source>
        <dbReference type="ARBA" id="ARBA00022989"/>
    </source>
</evidence>
<name>A0A251TZD2_HELAN</name>
<comment type="subcellular location">
    <subcellularLocation>
        <location evidence="1">Membrane</location>
        <topology evidence="1">Multi-pass membrane protein</topology>
    </subcellularLocation>
</comment>
<dbReference type="Gramene" id="mRNA:HanXRQr2_Chr09g0406881">
    <property type="protein sequence ID" value="mRNA:HanXRQr2_Chr09g0406881"/>
    <property type="gene ID" value="HanXRQr2_Chr09g0406881"/>
</dbReference>
<dbReference type="PANTHER" id="PTHR31898">
    <property type="entry name" value="TRANSMEMBRANE PROTEIN 136"/>
    <property type="match status" value="1"/>
</dbReference>
<evidence type="ECO:0000313" key="7">
    <source>
        <dbReference type="EMBL" id="KAF5792517.1"/>
    </source>
</evidence>
<sequence length="193" mass="21892">MDSGQSVIQICRLKKKNLFKIGDAPYVPWLQTLPLFRILELSLAYFIYDLVCCWLDNNIGIDNLAHHLVSIVGIGAGLAYEMCGSEIVATLLITEISSPFLHLRELLKELGYKNTLLNLAADVSFAVIFTLARMCVGPYLCYVTMSAKNPILIKQTGQRKARHSRRMLSPETWFLQHFQTEALDQKSEVLFPR</sequence>
<dbReference type="PANTHER" id="PTHR31898:SF1">
    <property type="entry name" value="TLC DOMAIN-CONTAINING PROTEIN 5"/>
    <property type="match status" value="1"/>
</dbReference>
<accession>A0A251TZD2</accession>
<dbReference type="AlphaFoldDB" id="A0A251TZD2"/>
<dbReference type="EMBL" id="CM007898">
    <property type="protein sequence ID" value="OTG16264.1"/>
    <property type="molecule type" value="Genomic_DNA"/>
</dbReference>
<keyword evidence="9" id="KW-1185">Reference proteome</keyword>
<evidence type="ECO:0000313" key="8">
    <source>
        <dbReference type="EMBL" id="OTG16264.1"/>
    </source>
</evidence>
<evidence type="ECO:0000256" key="2">
    <source>
        <dbReference type="ARBA" id="ARBA00022692"/>
    </source>
</evidence>
<reference evidence="8" key="2">
    <citation type="submission" date="2017-02" db="EMBL/GenBank/DDBJ databases">
        <title>Sunflower complete genome.</title>
        <authorList>
            <person name="Langlade N."/>
            <person name="Munos S."/>
        </authorList>
    </citation>
    <scope>NUCLEOTIDE SEQUENCE [LARGE SCALE GENOMIC DNA]</scope>
    <source>
        <tissue evidence="8">Leaves</tissue>
    </source>
</reference>
<dbReference type="InterPro" id="IPR042512">
    <property type="entry name" value="TLCD5"/>
</dbReference>
<dbReference type="Pfam" id="PF03798">
    <property type="entry name" value="TRAM_LAG1_CLN8"/>
    <property type="match status" value="1"/>
</dbReference>
<evidence type="ECO:0000256" key="4">
    <source>
        <dbReference type="ARBA" id="ARBA00023136"/>
    </source>
</evidence>
<reference evidence="7" key="3">
    <citation type="submission" date="2020-06" db="EMBL/GenBank/DDBJ databases">
        <title>Helianthus annuus Genome sequencing and assembly Release 2.</title>
        <authorList>
            <person name="Gouzy J."/>
            <person name="Langlade N."/>
            <person name="Munos S."/>
        </authorList>
    </citation>
    <scope>NUCLEOTIDE SEQUENCE</scope>
    <source>
        <tissue evidence="7">Leaves</tissue>
    </source>
</reference>
<proteinExistence type="predicted"/>
<protein>
    <submittedName>
        <fullName evidence="8">Putative TRAM/LAG1/CLN8-like domain-containing protein</fullName>
    </submittedName>
    <submittedName>
        <fullName evidence="7">TRAM/LAG1/CLN8 domain-containing protein</fullName>
    </submittedName>
</protein>
<feature type="domain" description="TLC" evidence="6">
    <location>
        <begin position="1"/>
        <end position="169"/>
    </location>
</feature>
<dbReference type="GO" id="GO:0016020">
    <property type="term" value="C:membrane"/>
    <property type="evidence" value="ECO:0007669"/>
    <property type="project" value="UniProtKB-SubCell"/>
</dbReference>
<evidence type="ECO:0000313" key="9">
    <source>
        <dbReference type="Proteomes" id="UP000215914"/>
    </source>
</evidence>
<dbReference type="PROSITE" id="PS50922">
    <property type="entry name" value="TLC"/>
    <property type="match status" value="1"/>
</dbReference>
<dbReference type="InParanoid" id="A0A251TZD2"/>
<keyword evidence="3" id="KW-1133">Transmembrane helix</keyword>
<evidence type="ECO:0000256" key="1">
    <source>
        <dbReference type="ARBA" id="ARBA00004141"/>
    </source>
</evidence>
<evidence type="ECO:0000259" key="6">
    <source>
        <dbReference type="PROSITE" id="PS50922"/>
    </source>
</evidence>
<gene>
    <name evidence="8" type="ORF">HannXRQ_Chr09g0269541</name>
    <name evidence="7" type="ORF">HanXRQr2_Chr09g0406881</name>
</gene>
<keyword evidence="4 5" id="KW-0472">Membrane</keyword>
<reference evidence="7 9" key="1">
    <citation type="journal article" date="2017" name="Nature">
        <title>The sunflower genome provides insights into oil metabolism, flowering and Asterid evolution.</title>
        <authorList>
            <person name="Badouin H."/>
            <person name="Gouzy J."/>
            <person name="Grassa C.J."/>
            <person name="Murat F."/>
            <person name="Staton S.E."/>
            <person name="Cottret L."/>
            <person name="Lelandais-Briere C."/>
            <person name="Owens G.L."/>
            <person name="Carrere S."/>
            <person name="Mayjonade B."/>
            <person name="Legrand L."/>
            <person name="Gill N."/>
            <person name="Kane N.C."/>
            <person name="Bowers J.E."/>
            <person name="Hubner S."/>
            <person name="Bellec A."/>
            <person name="Berard A."/>
            <person name="Berges H."/>
            <person name="Blanchet N."/>
            <person name="Boniface M.C."/>
            <person name="Brunel D."/>
            <person name="Catrice O."/>
            <person name="Chaidir N."/>
            <person name="Claudel C."/>
            <person name="Donnadieu C."/>
            <person name="Faraut T."/>
            <person name="Fievet G."/>
            <person name="Helmstetter N."/>
            <person name="King M."/>
            <person name="Knapp S.J."/>
            <person name="Lai Z."/>
            <person name="Le Paslier M.C."/>
            <person name="Lippi Y."/>
            <person name="Lorenzon L."/>
            <person name="Mandel J.R."/>
            <person name="Marage G."/>
            <person name="Marchand G."/>
            <person name="Marquand E."/>
            <person name="Bret-Mestries E."/>
            <person name="Morien E."/>
            <person name="Nambeesan S."/>
            <person name="Nguyen T."/>
            <person name="Pegot-Espagnet P."/>
            <person name="Pouilly N."/>
            <person name="Raftis F."/>
            <person name="Sallet E."/>
            <person name="Schiex T."/>
            <person name="Thomas J."/>
            <person name="Vandecasteele C."/>
            <person name="Vares D."/>
            <person name="Vear F."/>
            <person name="Vautrin S."/>
            <person name="Crespi M."/>
            <person name="Mangin B."/>
            <person name="Burke J.M."/>
            <person name="Salse J."/>
            <person name="Munos S."/>
            <person name="Vincourt P."/>
            <person name="Rieseberg L.H."/>
            <person name="Langlade N.B."/>
        </authorList>
    </citation>
    <scope>NUCLEOTIDE SEQUENCE [LARGE SCALE GENOMIC DNA]</scope>
    <source>
        <strain evidence="9">cv. SF193</strain>
        <tissue evidence="7">Leaves</tissue>
    </source>
</reference>